<evidence type="ECO:0000313" key="2">
    <source>
        <dbReference type="Proteomes" id="UP000294847"/>
    </source>
</evidence>
<dbReference type="AlphaFoldDB" id="A0A4P7NI92"/>
<evidence type="ECO:0000313" key="1">
    <source>
        <dbReference type="EMBL" id="QBZ61713.1"/>
    </source>
</evidence>
<protein>
    <submittedName>
        <fullName evidence="1">Uncharacterized protein</fullName>
    </submittedName>
</protein>
<organism evidence="1 2">
    <name type="scientific">Pyricularia oryzae</name>
    <name type="common">Rice blast fungus</name>
    <name type="synonym">Magnaporthe oryzae</name>
    <dbReference type="NCBI Taxonomy" id="318829"/>
    <lineage>
        <taxon>Eukaryota</taxon>
        <taxon>Fungi</taxon>
        <taxon>Dikarya</taxon>
        <taxon>Ascomycota</taxon>
        <taxon>Pezizomycotina</taxon>
        <taxon>Sordariomycetes</taxon>
        <taxon>Sordariomycetidae</taxon>
        <taxon>Magnaporthales</taxon>
        <taxon>Pyriculariaceae</taxon>
        <taxon>Pyricularia</taxon>
    </lineage>
</organism>
<dbReference type="EMBL" id="CP034207">
    <property type="protein sequence ID" value="QBZ61713.1"/>
    <property type="molecule type" value="Genomic_DNA"/>
</dbReference>
<reference evidence="1 2" key="1">
    <citation type="journal article" date="2019" name="Mol. Biol. Evol.">
        <title>Blast fungal genomes show frequent chromosomal changes, gene gains and losses, and effector gene turnover.</title>
        <authorList>
            <person name="Gomez Luciano L.B."/>
            <person name="Jason Tsai I."/>
            <person name="Chuma I."/>
            <person name="Tosa Y."/>
            <person name="Chen Y.H."/>
            <person name="Li J.Y."/>
            <person name="Li M.Y."/>
            <person name="Jade Lu M.Y."/>
            <person name="Nakayashiki H."/>
            <person name="Li W.H."/>
        </authorList>
    </citation>
    <scope>NUCLEOTIDE SEQUENCE [LARGE SCALE GENOMIC DNA]</scope>
    <source>
        <strain evidence="1">MZ5-1-6</strain>
    </source>
</reference>
<sequence>MFDREIIQINYIILLKFWKRLVNMNENAPIYFTQENLDFFKRNFRIRAYRNEYTNFKNNCFPKIKKQTNRI</sequence>
<proteinExistence type="predicted"/>
<gene>
    <name evidence="1" type="ORF">PoMZ_08669</name>
</gene>
<accession>A0A4P7NI92</accession>
<dbReference type="Proteomes" id="UP000294847">
    <property type="component" value="Chromosome 4"/>
</dbReference>
<name>A0A4P7NI92_PYROR</name>